<feature type="domain" description="Glyoxalase-like" evidence="1">
    <location>
        <begin position="29"/>
        <end position="117"/>
    </location>
</feature>
<reference evidence="2" key="1">
    <citation type="journal article" date="2014" name="Int. J. Syst. Evol. Microbiol.">
        <title>Complete genome sequence of Corynebacterium casei LMG S-19264T (=DSM 44701T), isolated from a smear-ripened cheese.</title>
        <authorList>
            <consortium name="US DOE Joint Genome Institute (JGI-PGF)"/>
            <person name="Walter F."/>
            <person name="Albersmeier A."/>
            <person name="Kalinowski J."/>
            <person name="Ruckert C."/>
        </authorList>
    </citation>
    <scope>NUCLEOTIDE SEQUENCE</scope>
    <source>
        <strain evidence="2">CGMCC 4.7299</strain>
    </source>
</reference>
<gene>
    <name evidence="2" type="ORF">GCM10012284_47140</name>
</gene>
<dbReference type="Pfam" id="PF18029">
    <property type="entry name" value="Glyoxalase_6"/>
    <property type="match status" value="2"/>
</dbReference>
<name>A0A8J3C493_9ACTN</name>
<protein>
    <recommendedName>
        <fullName evidence="1">Glyoxalase-like domain-containing protein</fullName>
    </recommendedName>
</protein>
<dbReference type="Gene3D" id="3.10.180.10">
    <property type="entry name" value="2,3-Dihydroxybiphenyl 1,2-Dioxygenase, domain 1"/>
    <property type="match status" value="2"/>
</dbReference>
<dbReference type="AlphaFoldDB" id="A0A8J3C493"/>
<comment type="caution">
    <text evidence="2">The sequence shown here is derived from an EMBL/GenBank/DDBJ whole genome shotgun (WGS) entry which is preliminary data.</text>
</comment>
<evidence type="ECO:0000259" key="1">
    <source>
        <dbReference type="Pfam" id="PF18029"/>
    </source>
</evidence>
<feature type="domain" description="Glyoxalase-like" evidence="1">
    <location>
        <begin position="141"/>
        <end position="242"/>
    </location>
</feature>
<organism evidence="2 3">
    <name type="scientific">Mangrovihabitans endophyticus</name>
    <dbReference type="NCBI Taxonomy" id="1751298"/>
    <lineage>
        <taxon>Bacteria</taxon>
        <taxon>Bacillati</taxon>
        <taxon>Actinomycetota</taxon>
        <taxon>Actinomycetes</taxon>
        <taxon>Micromonosporales</taxon>
        <taxon>Micromonosporaceae</taxon>
        <taxon>Mangrovihabitans</taxon>
    </lineage>
</organism>
<dbReference type="InterPro" id="IPR041581">
    <property type="entry name" value="Glyoxalase_6"/>
</dbReference>
<dbReference type="SUPFAM" id="SSF54593">
    <property type="entry name" value="Glyoxalase/Bleomycin resistance protein/Dihydroxybiphenyl dioxygenase"/>
    <property type="match status" value="2"/>
</dbReference>
<accession>A0A8J3C493</accession>
<proteinExistence type="predicted"/>
<dbReference type="PANTHER" id="PTHR35908:SF1">
    <property type="entry name" value="CONSERVED PROTEIN"/>
    <property type="match status" value="1"/>
</dbReference>
<dbReference type="PANTHER" id="PTHR35908">
    <property type="entry name" value="HYPOTHETICAL FUSION PROTEIN"/>
    <property type="match status" value="1"/>
</dbReference>
<sequence length="252" mass="27046">MSILSSVQATDGIRWITGFLDGPDRTAEPLWRAVTGGEWSPRRGPDGAFATLVPPDGDAYLRVQVTGDGPARAHLDLHVADVPAHTRRAGELGAVVVSAEPGLTVLRSPAGLPFCLVTWHGETARPAPVTGDAGRSLVDQMCLDIPRPVFDTEADFWSVLTGWTRLHGASDEFDALVRPDGMPLRLLLQRIGGTLPGMHLDLASDDRRAEVARHLALGAAHAYDGRDWTTLRDPAGRVYCVTDRRPDTGGPA</sequence>
<dbReference type="InterPro" id="IPR029068">
    <property type="entry name" value="Glyas_Bleomycin-R_OHBP_Dase"/>
</dbReference>
<evidence type="ECO:0000313" key="3">
    <source>
        <dbReference type="Proteomes" id="UP000656042"/>
    </source>
</evidence>
<reference evidence="2" key="2">
    <citation type="submission" date="2020-09" db="EMBL/GenBank/DDBJ databases">
        <authorList>
            <person name="Sun Q."/>
            <person name="Zhou Y."/>
        </authorList>
    </citation>
    <scope>NUCLEOTIDE SEQUENCE</scope>
    <source>
        <strain evidence="2">CGMCC 4.7299</strain>
    </source>
</reference>
<evidence type="ECO:0000313" key="2">
    <source>
        <dbReference type="EMBL" id="GGL07411.1"/>
    </source>
</evidence>
<keyword evidence="3" id="KW-1185">Reference proteome</keyword>
<dbReference type="Proteomes" id="UP000656042">
    <property type="component" value="Unassembled WGS sequence"/>
</dbReference>
<dbReference type="EMBL" id="BMMX01000027">
    <property type="protein sequence ID" value="GGL07411.1"/>
    <property type="molecule type" value="Genomic_DNA"/>
</dbReference>